<evidence type="ECO:0000256" key="3">
    <source>
        <dbReference type="ARBA" id="ARBA00022670"/>
    </source>
</evidence>
<evidence type="ECO:0000313" key="9">
    <source>
        <dbReference type="EMBL" id="PAD80016.1"/>
    </source>
</evidence>
<dbReference type="GO" id="GO:0008233">
    <property type="term" value="F:peptidase activity"/>
    <property type="evidence" value="ECO:0007669"/>
    <property type="project" value="UniProtKB-KW"/>
</dbReference>
<evidence type="ECO:0000256" key="4">
    <source>
        <dbReference type="ARBA" id="ARBA00022692"/>
    </source>
</evidence>
<keyword evidence="5" id="KW-0378">Hydrolase</keyword>
<dbReference type="OrthoDB" id="2666767at2"/>
<evidence type="ECO:0000256" key="7">
    <source>
        <dbReference type="ARBA" id="ARBA00023136"/>
    </source>
</evidence>
<keyword evidence="6 8" id="KW-1133">Transmembrane helix</keyword>
<gene>
    <name evidence="9" type="ORF">CHH67_01705</name>
</gene>
<evidence type="ECO:0008006" key="11">
    <source>
        <dbReference type="Google" id="ProtNLM"/>
    </source>
</evidence>
<evidence type="ECO:0000313" key="10">
    <source>
        <dbReference type="Proteomes" id="UP000215596"/>
    </source>
</evidence>
<feature type="transmembrane region" description="Helical" evidence="8">
    <location>
        <begin position="102"/>
        <end position="123"/>
    </location>
</feature>
<keyword evidence="4 8" id="KW-0812">Transmembrane</keyword>
<dbReference type="AlphaFoldDB" id="A0A268F3Q9"/>
<evidence type="ECO:0000256" key="1">
    <source>
        <dbReference type="ARBA" id="ARBA00022475"/>
    </source>
</evidence>
<feature type="transmembrane region" description="Helical" evidence="8">
    <location>
        <begin position="135"/>
        <end position="161"/>
    </location>
</feature>
<organism evidence="9 10">
    <name type="scientific">Paenibacillus campinasensis</name>
    <dbReference type="NCBI Taxonomy" id="66347"/>
    <lineage>
        <taxon>Bacteria</taxon>
        <taxon>Bacillati</taxon>
        <taxon>Bacillota</taxon>
        <taxon>Bacilli</taxon>
        <taxon>Bacillales</taxon>
        <taxon>Paenibacillaceae</taxon>
        <taxon>Paenibacillus</taxon>
    </lineage>
</organism>
<keyword evidence="1" id="KW-1003">Cell membrane</keyword>
<feature type="transmembrane region" description="Helical" evidence="8">
    <location>
        <begin position="33"/>
        <end position="52"/>
    </location>
</feature>
<dbReference type="GO" id="GO:0006508">
    <property type="term" value="P:proteolysis"/>
    <property type="evidence" value="ECO:0007669"/>
    <property type="project" value="UniProtKB-KW"/>
</dbReference>
<dbReference type="SMART" id="SM00793">
    <property type="entry name" value="AgrB"/>
    <property type="match status" value="1"/>
</dbReference>
<dbReference type="Pfam" id="PF04647">
    <property type="entry name" value="AgrB"/>
    <property type="match status" value="1"/>
</dbReference>
<evidence type="ECO:0000256" key="5">
    <source>
        <dbReference type="ARBA" id="ARBA00022801"/>
    </source>
</evidence>
<proteinExistence type="predicted"/>
<dbReference type="GO" id="GO:0016020">
    <property type="term" value="C:membrane"/>
    <property type="evidence" value="ECO:0007669"/>
    <property type="project" value="InterPro"/>
</dbReference>
<keyword evidence="3" id="KW-0645">Protease</keyword>
<evidence type="ECO:0000256" key="6">
    <source>
        <dbReference type="ARBA" id="ARBA00022989"/>
    </source>
</evidence>
<comment type="caution">
    <text evidence="9">The sequence shown here is derived from an EMBL/GenBank/DDBJ whole genome shotgun (WGS) entry which is preliminary data.</text>
</comment>
<dbReference type="RefSeq" id="WP_095263251.1">
    <property type="nucleotide sequence ID" value="NZ_NPBY01000006.1"/>
</dbReference>
<keyword evidence="2" id="KW-0673">Quorum sensing</keyword>
<keyword evidence="7 8" id="KW-0472">Membrane</keyword>
<evidence type="ECO:0000256" key="8">
    <source>
        <dbReference type="SAM" id="Phobius"/>
    </source>
</evidence>
<protein>
    <recommendedName>
        <fullName evidence="11">Accessory regulator AgrB</fullName>
    </recommendedName>
</protein>
<dbReference type="EMBL" id="NPBY01000006">
    <property type="protein sequence ID" value="PAD80016.1"/>
    <property type="molecule type" value="Genomic_DNA"/>
</dbReference>
<dbReference type="Proteomes" id="UP000215596">
    <property type="component" value="Unassembled WGS sequence"/>
</dbReference>
<accession>A0A268F3Q9</accession>
<dbReference type="InterPro" id="IPR006741">
    <property type="entry name" value="AgrB"/>
</dbReference>
<dbReference type="GO" id="GO:0009372">
    <property type="term" value="P:quorum sensing"/>
    <property type="evidence" value="ECO:0007669"/>
    <property type="project" value="UniProtKB-KW"/>
</dbReference>
<name>A0A268F3Q9_9BACL</name>
<reference evidence="9 10" key="1">
    <citation type="submission" date="2017-07" db="EMBL/GenBank/DDBJ databases">
        <title>Isolation and whole genome analysis of endospore-forming bacteria from heroin.</title>
        <authorList>
            <person name="Kalinowski J."/>
            <person name="Ahrens B."/>
            <person name="Al-Dilaimi A."/>
            <person name="Winkler A."/>
            <person name="Wibberg D."/>
            <person name="Schleenbecker U."/>
            <person name="Ruckert C."/>
            <person name="Wolfel R."/>
            <person name="Grass G."/>
        </authorList>
    </citation>
    <scope>NUCLEOTIDE SEQUENCE [LARGE SCALE GENOMIC DNA]</scope>
    <source>
        <strain evidence="9 10">7537-G1</strain>
    </source>
</reference>
<sequence>MIDSLSLKLAEGIKKYVPDHKASIPVLKRGLDVIINTVGIITISVGVSFLTGKTKEVIILLISFGLLRQLSGGFHLKSNIGCILLSSLMFTSLSFLHPGQGVTVFLTGISILLVLLFAPSGITGSTRIRPQYYPVLRIASAILVAVNLIIMSPILAVSFFAQSLTLINKKGGESRNG</sequence>
<evidence type="ECO:0000256" key="2">
    <source>
        <dbReference type="ARBA" id="ARBA00022654"/>
    </source>
</evidence>